<name>A0A9P4HNG9_9PEZI</name>
<keyword evidence="6" id="KW-0408">Iron</keyword>
<dbReference type="Gene3D" id="3.60.130.10">
    <property type="entry name" value="Clavaminate synthase-like"/>
    <property type="match status" value="1"/>
</dbReference>
<dbReference type="GO" id="GO:0051213">
    <property type="term" value="F:dioxygenase activity"/>
    <property type="evidence" value="ECO:0007669"/>
    <property type="project" value="UniProtKB-KW"/>
</dbReference>
<dbReference type="InterPro" id="IPR042098">
    <property type="entry name" value="TauD-like_sf"/>
</dbReference>
<keyword evidence="5" id="KW-0560">Oxidoreductase</keyword>
<dbReference type="Pfam" id="PF02668">
    <property type="entry name" value="TauD"/>
    <property type="match status" value="1"/>
</dbReference>
<dbReference type="EMBL" id="ML978736">
    <property type="protein sequence ID" value="KAF2084924.1"/>
    <property type="molecule type" value="Genomic_DNA"/>
</dbReference>
<dbReference type="SUPFAM" id="SSF51197">
    <property type="entry name" value="Clavaminate synthase-like"/>
    <property type="match status" value="1"/>
</dbReference>
<evidence type="ECO:0000259" key="7">
    <source>
        <dbReference type="Pfam" id="PF02668"/>
    </source>
</evidence>
<dbReference type="PANTHER" id="PTHR43779">
    <property type="entry name" value="DIOXYGENASE RV0097-RELATED"/>
    <property type="match status" value="1"/>
</dbReference>
<gene>
    <name evidence="8" type="ORF">K490DRAFT_48135</name>
</gene>
<comment type="cofactor">
    <cofactor evidence="1">
        <name>Fe(2+)</name>
        <dbReference type="ChEBI" id="CHEBI:29033"/>
    </cofactor>
</comment>
<protein>
    <submittedName>
        <fullName evidence="8">Alpha-ketoglutarate dependent xanthine dioxygenase</fullName>
    </submittedName>
</protein>
<dbReference type="GO" id="GO:0046872">
    <property type="term" value="F:metal ion binding"/>
    <property type="evidence" value="ECO:0007669"/>
    <property type="project" value="UniProtKB-KW"/>
</dbReference>
<dbReference type="InterPro" id="IPR003819">
    <property type="entry name" value="TauD/TfdA-like"/>
</dbReference>
<evidence type="ECO:0000256" key="5">
    <source>
        <dbReference type="ARBA" id="ARBA00023002"/>
    </source>
</evidence>
<sequence>MPHFDEPLRISPLAADIRKATMLGAEAILPTGMPILDLEKLSAADKENLRNGVFKNGVVVVRNQQGLDPATLPKIAKIFDETAWDIHSGGEKMVTDQKNILAQNRGARIPRAPQVSVIGKGKFVDYEGLPELDLKHVDHTEFHEDPHSVDEIADGFTRPYRWHMDAPLYERLPGVVTTLHSILNPSLPDQKIRFPHGEIMNLPAGATAFFSGARAFELLSDEEKAFALNTTVQYAPRAYEWMRDCKATEDGLTIAKKGREKKLEELEEWSWDKVHSFPMVWRNPYTQLPHLQVLGCCVHALHTRDPSTGLVTTDQDLDSVRKICHDLLGKVYKPENIYAHRWHEGDLVIFHNRGVLHSITGQLGDGNQEGEKKRLFWQCSMASGTAPMGFVNS</sequence>
<evidence type="ECO:0000256" key="3">
    <source>
        <dbReference type="ARBA" id="ARBA00022723"/>
    </source>
</evidence>
<proteinExistence type="inferred from homology"/>
<accession>A0A9P4HNG9</accession>
<dbReference type="PANTHER" id="PTHR43779:SF2">
    <property type="entry name" value="ALPHA-KETOGLUTARATE-DEPENDENT XANTHINE DIOXYGENASE XAN1"/>
    <property type="match status" value="1"/>
</dbReference>
<evidence type="ECO:0000313" key="9">
    <source>
        <dbReference type="Proteomes" id="UP000799776"/>
    </source>
</evidence>
<dbReference type="AlphaFoldDB" id="A0A9P4HNG9"/>
<evidence type="ECO:0000256" key="2">
    <source>
        <dbReference type="ARBA" id="ARBA00005896"/>
    </source>
</evidence>
<dbReference type="InterPro" id="IPR051178">
    <property type="entry name" value="TfdA_dioxygenase"/>
</dbReference>
<evidence type="ECO:0000256" key="4">
    <source>
        <dbReference type="ARBA" id="ARBA00022964"/>
    </source>
</evidence>
<evidence type="ECO:0000313" key="8">
    <source>
        <dbReference type="EMBL" id="KAF2084924.1"/>
    </source>
</evidence>
<organism evidence="8 9">
    <name type="scientific">Saccharata proteae CBS 121410</name>
    <dbReference type="NCBI Taxonomy" id="1314787"/>
    <lineage>
        <taxon>Eukaryota</taxon>
        <taxon>Fungi</taxon>
        <taxon>Dikarya</taxon>
        <taxon>Ascomycota</taxon>
        <taxon>Pezizomycotina</taxon>
        <taxon>Dothideomycetes</taxon>
        <taxon>Dothideomycetes incertae sedis</taxon>
        <taxon>Botryosphaeriales</taxon>
        <taxon>Saccharataceae</taxon>
        <taxon>Saccharata</taxon>
    </lineage>
</organism>
<dbReference type="Proteomes" id="UP000799776">
    <property type="component" value="Unassembled WGS sequence"/>
</dbReference>
<comment type="caution">
    <text evidence="8">The sequence shown here is derived from an EMBL/GenBank/DDBJ whole genome shotgun (WGS) entry which is preliminary data.</text>
</comment>
<evidence type="ECO:0000256" key="1">
    <source>
        <dbReference type="ARBA" id="ARBA00001954"/>
    </source>
</evidence>
<dbReference type="OrthoDB" id="93019at2759"/>
<feature type="domain" description="TauD/TfdA-like" evidence="7">
    <location>
        <begin position="23"/>
        <end position="360"/>
    </location>
</feature>
<reference evidence="8" key="1">
    <citation type="journal article" date="2020" name="Stud. Mycol.">
        <title>101 Dothideomycetes genomes: a test case for predicting lifestyles and emergence of pathogens.</title>
        <authorList>
            <person name="Haridas S."/>
            <person name="Albert R."/>
            <person name="Binder M."/>
            <person name="Bloem J."/>
            <person name="Labutti K."/>
            <person name="Salamov A."/>
            <person name="Andreopoulos B."/>
            <person name="Baker S."/>
            <person name="Barry K."/>
            <person name="Bills G."/>
            <person name="Bluhm B."/>
            <person name="Cannon C."/>
            <person name="Castanera R."/>
            <person name="Culley D."/>
            <person name="Daum C."/>
            <person name="Ezra D."/>
            <person name="Gonzalez J."/>
            <person name="Henrissat B."/>
            <person name="Kuo A."/>
            <person name="Liang C."/>
            <person name="Lipzen A."/>
            <person name="Lutzoni F."/>
            <person name="Magnuson J."/>
            <person name="Mondo S."/>
            <person name="Nolan M."/>
            <person name="Ohm R."/>
            <person name="Pangilinan J."/>
            <person name="Park H.-J."/>
            <person name="Ramirez L."/>
            <person name="Alfaro M."/>
            <person name="Sun H."/>
            <person name="Tritt A."/>
            <person name="Yoshinaga Y."/>
            <person name="Zwiers L.-H."/>
            <person name="Turgeon B."/>
            <person name="Goodwin S."/>
            <person name="Spatafora J."/>
            <person name="Crous P."/>
            <person name="Grigoriev I."/>
        </authorList>
    </citation>
    <scope>NUCLEOTIDE SEQUENCE</scope>
    <source>
        <strain evidence="8">CBS 121410</strain>
    </source>
</reference>
<keyword evidence="3" id="KW-0479">Metal-binding</keyword>
<keyword evidence="9" id="KW-1185">Reference proteome</keyword>
<comment type="similarity">
    <text evidence="2">Belongs to the TfdA dioxygenase family.</text>
</comment>
<keyword evidence="4 8" id="KW-0223">Dioxygenase</keyword>
<evidence type="ECO:0000256" key="6">
    <source>
        <dbReference type="ARBA" id="ARBA00023004"/>
    </source>
</evidence>